<comment type="caution">
    <text evidence="3">The sequence shown here is derived from an EMBL/GenBank/DDBJ whole genome shotgun (WGS) entry which is preliminary data.</text>
</comment>
<evidence type="ECO:0000256" key="2">
    <source>
        <dbReference type="SAM" id="MobiDB-lite"/>
    </source>
</evidence>
<comment type="similarity">
    <text evidence="1">Belongs to the BCLAF1/THRAP3 family.</text>
</comment>
<dbReference type="Pfam" id="PF15440">
    <property type="entry name" value="THRAP3_BCLAF1"/>
    <property type="match status" value="1"/>
</dbReference>
<protein>
    <submittedName>
        <fullName evidence="3">BCLAF1 isoform 23</fullName>
    </submittedName>
</protein>
<feature type="region of interest" description="Disordered" evidence="2">
    <location>
        <begin position="1"/>
        <end position="74"/>
    </location>
</feature>
<organism evidence="3">
    <name type="scientific">Pongo abelii</name>
    <name type="common">Sumatran orangutan</name>
    <name type="synonym">Pongo pygmaeus abelii</name>
    <dbReference type="NCBI Taxonomy" id="9601"/>
    <lineage>
        <taxon>Eukaryota</taxon>
        <taxon>Metazoa</taxon>
        <taxon>Chordata</taxon>
        <taxon>Craniata</taxon>
        <taxon>Vertebrata</taxon>
        <taxon>Euteleostomi</taxon>
        <taxon>Mammalia</taxon>
        <taxon>Eutheria</taxon>
        <taxon>Euarchontoglires</taxon>
        <taxon>Primates</taxon>
        <taxon>Haplorrhini</taxon>
        <taxon>Catarrhini</taxon>
        <taxon>Hominidae</taxon>
        <taxon>Pongo</taxon>
    </lineage>
</organism>
<evidence type="ECO:0000313" key="3">
    <source>
        <dbReference type="EMBL" id="PNJ78716.1"/>
    </source>
</evidence>
<dbReference type="InterPro" id="IPR029199">
    <property type="entry name" value="THRAP3_BCLAF1"/>
</dbReference>
<proteinExistence type="inferred from homology"/>
<dbReference type="EMBL" id="NDHI03003369">
    <property type="protein sequence ID" value="PNJ78716.1"/>
    <property type="molecule type" value="Genomic_DNA"/>
</dbReference>
<dbReference type="AlphaFoldDB" id="A0A2J8X9L9"/>
<accession>A0A2J8X9L9</accession>
<reference evidence="3" key="1">
    <citation type="submission" date="2017-12" db="EMBL/GenBank/DDBJ databases">
        <title>High-resolution comparative analysis of great ape genomes.</title>
        <authorList>
            <person name="Pollen A."/>
            <person name="Hastie A."/>
            <person name="Hormozdiari F."/>
            <person name="Dougherty M."/>
            <person name="Liu R."/>
            <person name="Chaisson M."/>
            <person name="Hoppe E."/>
            <person name="Hill C."/>
            <person name="Pang A."/>
            <person name="Hillier L."/>
            <person name="Baker C."/>
            <person name="Armstrong J."/>
            <person name="Shendure J."/>
            <person name="Paten B."/>
            <person name="Wilson R."/>
            <person name="Chao H."/>
            <person name="Schneider V."/>
            <person name="Ventura M."/>
            <person name="Kronenberg Z."/>
            <person name="Murali S."/>
            <person name="Gordon D."/>
            <person name="Cantsilieris S."/>
            <person name="Munson K."/>
            <person name="Nelson B."/>
            <person name="Raja A."/>
            <person name="Underwood J."/>
            <person name="Diekhans M."/>
            <person name="Fiddes I."/>
            <person name="Haussler D."/>
            <person name="Eichler E."/>
        </authorList>
    </citation>
    <scope>NUCLEOTIDE SEQUENCE [LARGE SCALE GENOMIC DNA]</scope>
    <source>
        <strain evidence="3">Susie</strain>
    </source>
</reference>
<feature type="non-terminal residue" evidence="3">
    <location>
        <position position="1"/>
    </location>
</feature>
<evidence type="ECO:0000256" key="1">
    <source>
        <dbReference type="ARBA" id="ARBA00006481"/>
    </source>
</evidence>
<gene>
    <name evidence="3" type="ORF">CR201_G0003706</name>
</gene>
<sequence>QHSHSIQHSPERSGSGSVGNGSSRYSPSQNSPIHHIPSRRSPAKTITPQNAPRDESRGRSSFYPDGGDQETAKTGKFLKRFTDEESRVFLLDRVPLYTRIWMHEKSLPSERKAHLGSK</sequence>
<name>A0A2J8X9L9_PONAB</name>